<comment type="caution">
    <text evidence="3">The sequence shown here is derived from an EMBL/GenBank/DDBJ whole genome shotgun (WGS) entry which is preliminary data.</text>
</comment>
<dbReference type="AlphaFoldDB" id="A0A9D4QAU3"/>
<sequence>MACQSVESRYSCGAVIVNISSIEAKNGPWSSAAYSVSKAGIEVLTKSAAAELAGHGVRCNAVLGWTDTPMAEGCDDALKAQALALMPIKRPAEPHEIAEAIKFL</sequence>
<dbReference type="PROSITE" id="PS00061">
    <property type="entry name" value="ADH_SHORT"/>
    <property type="match status" value="1"/>
</dbReference>
<dbReference type="PANTHER" id="PTHR24321:SF8">
    <property type="entry name" value="ESTRADIOL 17-BETA-DEHYDROGENASE 8-RELATED"/>
    <property type="match status" value="1"/>
</dbReference>
<evidence type="ECO:0000313" key="3">
    <source>
        <dbReference type="EMBL" id="KAH7973012.1"/>
    </source>
</evidence>
<dbReference type="InterPro" id="IPR036291">
    <property type="entry name" value="NAD(P)-bd_dom_sf"/>
</dbReference>
<dbReference type="GO" id="GO:0016491">
    <property type="term" value="F:oxidoreductase activity"/>
    <property type="evidence" value="ECO:0007669"/>
    <property type="project" value="UniProtKB-KW"/>
</dbReference>
<dbReference type="InterPro" id="IPR020904">
    <property type="entry name" value="Sc_DH/Rdtase_CS"/>
</dbReference>
<dbReference type="Proteomes" id="UP000821837">
    <property type="component" value="Chromosome 11"/>
</dbReference>
<reference evidence="3" key="2">
    <citation type="submission" date="2021-09" db="EMBL/GenBank/DDBJ databases">
        <authorList>
            <person name="Jia N."/>
            <person name="Wang J."/>
            <person name="Shi W."/>
            <person name="Du L."/>
            <person name="Sun Y."/>
            <person name="Zhan W."/>
            <person name="Jiang J."/>
            <person name="Wang Q."/>
            <person name="Zhang B."/>
            <person name="Ji P."/>
            <person name="Sakyi L.B."/>
            <person name="Cui X."/>
            <person name="Yuan T."/>
            <person name="Jiang B."/>
            <person name="Yang W."/>
            <person name="Lam T.T.-Y."/>
            <person name="Chang Q."/>
            <person name="Ding S."/>
            <person name="Wang X."/>
            <person name="Zhu J."/>
            <person name="Ruan X."/>
            <person name="Zhao L."/>
            <person name="Wei J."/>
            <person name="Que T."/>
            <person name="Du C."/>
            <person name="Cheng J."/>
            <person name="Dai P."/>
            <person name="Han X."/>
            <person name="Huang E."/>
            <person name="Gao Y."/>
            <person name="Liu J."/>
            <person name="Shao H."/>
            <person name="Ye R."/>
            <person name="Li L."/>
            <person name="Wei W."/>
            <person name="Wang X."/>
            <person name="Wang C."/>
            <person name="Huo Q."/>
            <person name="Li W."/>
            <person name="Guo W."/>
            <person name="Chen H."/>
            <person name="Chen S."/>
            <person name="Zhou L."/>
            <person name="Zhou L."/>
            <person name="Ni X."/>
            <person name="Tian J."/>
            <person name="Zhou Y."/>
            <person name="Sheng Y."/>
            <person name="Liu T."/>
            <person name="Pan Y."/>
            <person name="Xia L."/>
            <person name="Li J."/>
            <person name="Zhao F."/>
            <person name="Cao W."/>
        </authorList>
    </citation>
    <scope>NUCLEOTIDE SEQUENCE</scope>
    <source>
        <strain evidence="3">Rsan-2018</strain>
        <tissue evidence="3">Larvae</tissue>
    </source>
</reference>
<organism evidence="3 4">
    <name type="scientific">Rhipicephalus sanguineus</name>
    <name type="common">Brown dog tick</name>
    <name type="synonym">Ixodes sanguineus</name>
    <dbReference type="NCBI Taxonomy" id="34632"/>
    <lineage>
        <taxon>Eukaryota</taxon>
        <taxon>Metazoa</taxon>
        <taxon>Ecdysozoa</taxon>
        <taxon>Arthropoda</taxon>
        <taxon>Chelicerata</taxon>
        <taxon>Arachnida</taxon>
        <taxon>Acari</taxon>
        <taxon>Parasitiformes</taxon>
        <taxon>Ixodida</taxon>
        <taxon>Ixodoidea</taxon>
        <taxon>Ixodidae</taxon>
        <taxon>Rhipicephalinae</taxon>
        <taxon>Rhipicephalus</taxon>
        <taxon>Rhipicephalus</taxon>
    </lineage>
</organism>
<dbReference type="Pfam" id="PF13561">
    <property type="entry name" value="adh_short_C2"/>
    <property type="match status" value="1"/>
</dbReference>
<proteinExistence type="inferred from homology"/>
<evidence type="ECO:0000256" key="2">
    <source>
        <dbReference type="ARBA" id="ARBA00023002"/>
    </source>
</evidence>
<dbReference type="SUPFAM" id="SSF51735">
    <property type="entry name" value="NAD(P)-binding Rossmann-fold domains"/>
    <property type="match status" value="1"/>
</dbReference>
<dbReference type="Gene3D" id="3.40.50.720">
    <property type="entry name" value="NAD(P)-binding Rossmann-like Domain"/>
    <property type="match status" value="1"/>
</dbReference>
<dbReference type="InterPro" id="IPR002347">
    <property type="entry name" value="SDR_fam"/>
</dbReference>
<comment type="similarity">
    <text evidence="1">Belongs to the short-chain dehydrogenases/reductases (SDR) family.</text>
</comment>
<keyword evidence="4" id="KW-1185">Reference proteome</keyword>
<evidence type="ECO:0000313" key="4">
    <source>
        <dbReference type="Proteomes" id="UP000821837"/>
    </source>
</evidence>
<dbReference type="EMBL" id="JABSTV010001247">
    <property type="protein sequence ID" value="KAH7973012.1"/>
    <property type="molecule type" value="Genomic_DNA"/>
</dbReference>
<accession>A0A9D4QAU3</accession>
<reference evidence="3" key="1">
    <citation type="journal article" date="2020" name="Cell">
        <title>Large-Scale Comparative Analyses of Tick Genomes Elucidate Their Genetic Diversity and Vector Capacities.</title>
        <authorList>
            <consortium name="Tick Genome and Microbiome Consortium (TIGMIC)"/>
            <person name="Jia N."/>
            <person name="Wang J."/>
            <person name="Shi W."/>
            <person name="Du L."/>
            <person name="Sun Y."/>
            <person name="Zhan W."/>
            <person name="Jiang J.F."/>
            <person name="Wang Q."/>
            <person name="Zhang B."/>
            <person name="Ji P."/>
            <person name="Bell-Sakyi L."/>
            <person name="Cui X.M."/>
            <person name="Yuan T.T."/>
            <person name="Jiang B.G."/>
            <person name="Yang W.F."/>
            <person name="Lam T.T."/>
            <person name="Chang Q.C."/>
            <person name="Ding S.J."/>
            <person name="Wang X.J."/>
            <person name="Zhu J.G."/>
            <person name="Ruan X.D."/>
            <person name="Zhao L."/>
            <person name="Wei J.T."/>
            <person name="Ye R.Z."/>
            <person name="Que T.C."/>
            <person name="Du C.H."/>
            <person name="Zhou Y.H."/>
            <person name="Cheng J.X."/>
            <person name="Dai P.F."/>
            <person name="Guo W.B."/>
            <person name="Han X.H."/>
            <person name="Huang E.J."/>
            <person name="Li L.F."/>
            <person name="Wei W."/>
            <person name="Gao Y.C."/>
            <person name="Liu J.Z."/>
            <person name="Shao H.Z."/>
            <person name="Wang X."/>
            <person name="Wang C.C."/>
            <person name="Yang T.C."/>
            <person name="Huo Q.B."/>
            <person name="Li W."/>
            <person name="Chen H.Y."/>
            <person name="Chen S.E."/>
            <person name="Zhou L.G."/>
            <person name="Ni X.B."/>
            <person name="Tian J.H."/>
            <person name="Sheng Y."/>
            <person name="Liu T."/>
            <person name="Pan Y.S."/>
            <person name="Xia L.Y."/>
            <person name="Li J."/>
            <person name="Zhao F."/>
            <person name="Cao W.C."/>
        </authorList>
    </citation>
    <scope>NUCLEOTIDE SEQUENCE</scope>
    <source>
        <strain evidence="3">Rsan-2018</strain>
    </source>
</reference>
<dbReference type="CDD" id="cd05233">
    <property type="entry name" value="SDR_c"/>
    <property type="match status" value="1"/>
</dbReference>
<protein>
    <submittedName>
        <fullName evidence="3">Uncharacterized protein</fullName>
    </submittedName>
</protein>
<evidence type="ECO:0000256" key="1">
    <source>
        <dbReference type="ARBA" id="ARBA00006484"/>
    </source>
</evidence>
<dbReference type="PRINTS" id="PR00080">
    <property type="entry name" value="SDRFAMILY"/>
</dbReference>
<dbReference type="PANTHER" id="PTHR24321">
    <property type="entry name" value="DEHYDROGENASES, SHORT CHAIN"/>
    <property type="match status" value="1"/>
</dbReference>
<dbReference type="PRINTS" id="PR00081">
    <property type="entry name" value="GDHRDH"/>
</dbReference>
<gene>
    <name evidence="3" type="ORF">HPB52_020317</name>
</gene>
<keyword evidence="2" id="KW-0560">Oxidoreductase</keyword>
<name>A0A9D4QAU3_RHISA</name>